<dbReference type="SUPFAM" id="SSF50129">
    <property type="entry name" value="GroES-like"/>
    <property type="match status" value="1"/>
</dbReference>
<dbReference type="Pfam" id="PF16884">
    <property type="entry name" value="ADH_N_2"/>
    <property type="match status" value="1"/>
</dbReference>
<evidence type="ECO:0000313" key="2">
    <source>
        <dbReference type="EMBL" id="MDG0846132.1"/>
    </source>
</evidence>
<protein>
    <recommendedName>
        <fullName evidence="1">Oxidoreductase N-terminal domain-containing protein</fullName>
    </recommendedName>
</protein>
<proteinExistence type="predicted"/>
<organism evidence="2 3">
    <name type="scientific">Staphylococcus equorum</name>
    <dbReference type="NCBI Taxonomy" id="246432"/>
    <lineage>
        <taxon>Bacteria</taxon>
        <taxon>Bacillati</taxon>
        <taxon>Bacillota</taxon>
        <taxon>Bacilli</taxon>
        <taxon>Bacillales</taxon>
        <taxon>Staphylococcaceae</taxon>
        <taxon>Staphylococcus</taxon>
    </lineage>
</organism>
<feature type="domain" description="Oxidoreductase N-terminal" evidence="1">
    <location>
        <begin position="11"/>
        <end position="56"/>
    </location>
</feature>
<accession>A0A9X4R0M3</accession>
<sequence>MQNDHKVSLKTVVFRFETIEAREPRVGEVQVDSIYLSIDPYMRGRMNDTKSNIQPF</sequence>
<evidence type="ECO:0000259" key="1">
    <source>
        <dbReference type="Pfam" id="PF16884"/>
    </source>
</evidence>
<dbReference type="InterPro" id="IPR011032">
    <property type="entry name" value="GroES-like_sf"/>
</dbReference>
<dbReference type="Gene3D" id="3.90.180.10">
    <property type="entry name" value="Medium-chain alcohol dehydrogenases, catalytic domain"/>
    <property type="match status" value="1"/>
</dbReference>
<gene>
    <name evidence="2" type="ORF">M4L89_07840</name>
</gene>
<dbReference type="InterPro" id="IPR041694">
    <property type="entry name" value="ADH_N_2"/>
</dbReference>
<keyword evidence="3" id="KW-1185">Reference proteome</keyword>
<evidence type="ECO:0000313" key="3">
    <source>
        <dbReference type="Proteomes" id="UP001152422"/>
    </source>
</evidence>
<comment type="caution">
    <text evidence="2">The sequence shown here is derived from an EMBL/GenBank/DDBJ whole genome shotgun (WGS) entry which is preliminary data.</text>
</comment>
<dbReference type="Proteomes" id="UP001152422">
    <property type="component" value="Unassembled WGS sequence"/>
</dbReference>
<reference evidence="2" key="1">
    <citation type="submission" date="2022-05" db="EMBL/GenBank/DDBJ databases">
        <title>Comparative genomics of Staphylococcus equorum isolates.</title>
        <authorList>
            <person name="Luelf R.H."/>
        </authorList>
    </citation>
    <scope>NUCLEOTIDE SEQUENCE</scope>
    <source>
        <strain evidence="2">TMW 2.2497</strain>
    </source>
</reference>
<dbReference type="EMBL" id="JAMBQA010000003">
    <property type="protein sequence ID" value="MDG0846132.1"/>
    <property type="molecule type" value="Genomic_DNA"/>
</dbReference>
<dbReference type="AlphaFoldDB" id="A0A9X4R0M3"/>
<name>A0A9X4R0M3_9STAP</name>